<organism evidence="1 2">
    <name type="scientific">Catenulispora pinistramenti</name>
    <dbReference type="NCBI Taxonomy" id="2705254"/>
    <lineage>
        <taxon>Bacteria</taxon>
        <taxon>Bacillati</taxon>
        <taxon>Actinomycetota</taxon>
        <taxon>Actinomycetes</taxon>
        <taxon>Catenulisporales</taxon>
        <taxon>Catenulisporaceae</taxon>
        <taxon>Catenulispora</taxon>
    </lineage>
</organism>
<dbReference type="Proteomes" id="UP000730482">
    <property type="component" value="Unassembled WGS sequence"/>
</dbReference>
<proteinExistence type="predicted"/>
<gene>
    <name evidence="1" type="ORF">KGQ19_08870</name>
</gene>
<protein>
    <submittedName>
        <fullName evidence="1">Uncharacterized protein</fullName>
    </submittedName>
</protein>
<evidence type="ECO:0000313" key="1">
    <source>
        <dbReference type="EMBL" id="MBS2546980.1"/>
    </source>
</evidence>
<comment type="caution">
    <text evidence="1">The sequence shown here is derived from an EMBL/GenBank/DDBJ whole genome shotgun (WGS) entry which is preliminary data.</text>
</comment>
<dbReference type="EMBL" id="JAAFYZ010000021">
    <property type="protein sequence ID" value="MBS2546980.1"/>
    <property type="molecule type" value="Genomic_DNA"/>
</dbReference>
<keyword evidence="2" id="KW-1185">Reference proteome</keyword>
<reference evidence="1 2" key="1">
    <citation type="submission" date="2020-02" db="EMBL/GenBank/DDBJ databases">
        <title>Acidophilic actinobacteria isolated from forest soil.</title>
        <authorList>
            <person name="Golinska P."/>
        </authorList>
    </citation>
    <scope>NUCLEOTIDE SEQUENCE [LARGE SCALE GENOMIC DNA]</scope>
    <source>
        <strain evidence="1 2">NL8</strain>
    </source>
</reference>
<dbReference type="RefSeq" id="WP_212008587.1">
    <property type="nucleotide sequence ID" value="NZ_JAAFYZ010000021.1"/>
</dbReference>
<sequence>MTTTTMKITTRNRDRLAVIASSELNGASLDSALDVLLFEHESFAALARLSPGQLAEMQAEAESIAEVDVEVHG</sequence>
<evidence type="ECO:0000313" key="2">
    <source>
        <dbReference type="Proteomes" id="UP000730482"/>
    </source>
</evidence>
<accession>A0ABS5KLS2</accession>
<name>A0ABS5KLS2_9ACTN</name>